<dbReference type="EMBL" id="CP014579">
    <property type="protein sequence ID" value="ANB75892.1"/>
    <property type="molecule type" value="Genomic_DNA"/>
</dbReference>
<evidence type="ECO:0000256" key="2">
    <source>
        <dbReference type="ARBA" id="ARBA00022801"/>
    </source>
</evidence>
<dbReference type="Proteomes" id="UP000076852">
    <property type="component" value="Chromosome 2"/>
</dbReference>
<sequence length="201" mass="22955">MALAQIRPEGLLAAHVSFLLVVPEKVPANPTPEEKIAYDRLALFWEEESGYFKQQSTRPQTLGYSLADSAAGQAMWLYEKYRAWSDNQGEPEDAFTTTQMLDAISIYWFTNSAASSSRMYWEMTHGSQPFAFSAGKVELPMAATRYRKDSVVAAPKAWAEALWPNLYYWNEAEKGNHWGAWEDPGFFSLEMRKRSRIPRGH</sequence>
<reference evidence="3 4" key="1">
    <citation type="journal article" date="2016" name="Gene">
        <title>PacBio SMRT assembly of a complex multi-replicon genome reveals chlorocatechol degradative operon in a region of genome plasticity.</title>
        <authorList>
            <person name="Ricker N."/>
            <person name="Shen S.Y."/>
            <person name="Goordial J."/>
            <person name="Jin S."/>
            <person name="Fulthorpe R.R."/>
        </authorList>
    </citation>
    <scope>NUCLEOTIDE SEQUENCE [LARGE SCALE GENOMIC DNA]</scope>
    <source>
        <strain evidence="3 4">OLGA172</strain>
    </source>
</reference>
<protein>
    <recommendedName>
        <fullName evidence="5">Epoxide hydrolase N-terminal domain-containing protein</fullName>
    </recommendedName>
</protein>
<organism evidence="3 4">
    <name type="scientific">Paraburkholderia phytofirmans OLGA172</name>
    <dbReference type="NCBI Taxonomy" id="1417228"/>
    <lineage>
        <taxon>Bacteria</taxon>
        <taxon>Pseudomonadati</taxon>
        <taxon>Pseudomonadota</taxon>
        <taxon>Betaproteobacteria</taxon>
        <taxon>Burkholderiales</taxon>
        <taxon>Burkholderiaceae</taxon>
        <taxon>Paraburkholderia</taxon>
    </lineage>
</organism>
<name>A0A160FSM7_9BURK</name>
<dbReference type="AlphaFoldDB" id="A0A160FSM7"/>
<dbReference type="RefSeq" id="WP_063499157.1">
    <property type="nucleotide sequence ID" value="NZ_CP014579.1"/>
</dbReference>
<keyword evidence="4" id="KW-1185">Reference proteome</keyword>
<dbReference type="GO" id="GO:0097176">
    <property type="term" value="P:epoxide metabolic process"/>
    <property type="evidence" value="ECO:0007669"/>
    <property type="project" value="TreeGrafter"/>
</dbReference>
<gene>
    <name evidence="3" type="ORF">AYM40_26695</name>
</gene>
<dbReference type="Gene3D" id="3.40.50.1820">
    <property type="entry name" value="alpha/beta hydrolase"/>
    <property type="match status" value="1"/>
</dbReference>
<dbReference type="KEGG" id="buz:AYM40_26695"/>
<proteinExistence type="inferred from homology"/>
<dbReference type="PANTHER" id="PTHR21661">
    <property type="entry name" value="EPOXIDE HYDROLASE 1-RELATED"/>
    <property type="match status" value="1"/>
</dbReference>
<dbReference type="InterPro" id="IPR029058">
    <property type="entry name" value="AB_hydrolase_fold"/>
</dbReference>
<dbReference type="SUPFAM" id="SSF53474">
    <property type="entry name" value="alpha/beta-Hydrolases"/>
    <property type="match status" value="1"/>
</dbReference>
<evidence type="ECO:0008006" key="5">
    <source>
        <dbReference type="Google" id="ProtNLM"/>
    </source>
</evidence>
<dbReference type="GO" id="GO:0004301">
    <property type="term" value="F:epoxide hydrolase activity"/>
    <property type="evidence" value="ECO:0007669"/>
    <property type="project" value="TreeGrafter"/>
</dbReference>
<comment type="similarity">
    <text evidence="1">Belongs to the peptidase S33 family.</text>
</comment>
<dbReference type="STRING" id="1804984.AYM40_26695"/>
<evidence type="ECO:0000313" key="4">
    <source>
        <dbReference type="Proteomes" id="UP000076852"/>
    </source>
</evidence>
<evidence type="ECO:0000256" key="1">
    <source>
        <dbReference type="ARBA" id="ARBA00010088"/>
    </source>
</evidence>
<evidence type="ECO:0000313" key="3">
    <source>
        <dbReference type="EMBL" id="ANB75892.1"/>
    </source>
</evidence>
<keyword evidence="2" id="KW-0378">Hydrolase</keyword>
<dbReference type="OrthoDB" id="9780765at2"/>
<dbReference type="PANTHER" id="PTHR21661:SF35">
    <property type="entry name" value="EPOXIDE HYDROLASE"/>
    <property type="match status" value="1"/>
</dbReference>
<accession>A0A160FSM7</accession>